<sequence length="226" mass="26227">MTEIVNSTSLSDTLLQILQQLSPHEEDEQSIISAILCSIGAMGRIKQMAFLARKEEQIEDQIIPLKPRLLGFMFEKRVFRVSNKFIDSMNSRRFGFIAAGEQALGNIPVPGKNFRAITYDEKGGVIRLGWLEVFRWIPTKDEYRITFEVDLRDDVPSNTIRIFHEYNESPIVFVNVPKKLKIYLAHDNLARTKYENKIFEIPKPSKEKIGEYEKVIDYNMDLPKQN</sequence>
<protein>
    <submittedName>
        <fullName evidence="1">Uncharacterized protein</fullName>
    </submittedName>
</protein>
<evidence type="ECO:0000313" key="1">
    <source>
        <dbReference type="EMBL" id="KAA6384603.1"/>
    </source>
</evidence>
<dbReference type="EMBL" id="SNRW01005681">
    <property type="protein sequence ID" value="KAA6384603.1"/>
    <property type="molecule type" value="Genomic_DNA"/>
</dbReference>
<proteinExistence type="predicted"/>
<comment type="caution">
    <text evidence="1">The sequence shown here is derived from an EMBL/GenBank/DDBJ whole genome shotgun (WGS) entry which is preliminary data.</text>
</comment>
<organism evidence="1 2">
    <name type="scientific">Streblomastix strix</name>
    <dbReference type="NCBI Taxonomy" id="222440"/>
    <lineage>
        <taxon>Eukaryota</taxon>
        <taxon>Metamonada</taxon>
        <taxon>Preaxostyla</taxon>
        <taxon>Oxymonadida</taxon>
        <taxon>Streblomastigidae</taxon>
        <taxon>Streblomastix</taxon>
    </lineage>
</organism>
<dbReference type="Proteomes" id="UP000324800">
    <property type="component" value="Unassembled WGS sequence"/>
</dbReference>
<evidence type="ECO:0000313" key="2">
    <source>
        <dbReference type="Proteomes" id="UP000324800"/>
    </source>
</evidence>
<name>A0A5J4VQP0_9EUKA</name>
<gene>
    <name evidence="1" type="ORF">EZS28_019873</name>
</gene>
<accession>A0A5J4VQP0</accession>
<dbReference type="AlphaFoldDB" id="A0A5J4VQP0"/>
<reference evidence="1 2" key="1">
    <citation type="submission" date="2019-03" db="EMBL/GenBank/DDBJ databases">
        <title>Single cell metagenomics reveals metabolic interactions within the superorganism composed of flagellate Streblomastix strix and complex community of Bacteroidetes bacteria on its surface.</title>
        <authorList>
            <person name="Treitli S.C."/>
            <person name="Kolisko M."/>
            <person name="Husnik F."/>
            <person name="Keeling P."/>
            <person name="Hampl V."/>
        </authorList>
    </citation>
    <scope>NUCLEOTIDE SEQUENCE [LARGE SCALE GENOMIC DNA]</scope>
    <source>
        <strain evidence="1">ST1C</strain>
    </source>
</reference>